<reference evidence="1 2" key="1">
    <citation type="submission" date="2017-04" db="EMBL/GenBank/DDBJ databases">
        <authorList>
            <person name="Afonso C.L."/>
            <person name="Miller P.J."/>
            <person name="Scott M.A."/>
            <person name="Spackman E."/>
            <person name="Goraichik I."/>
            <person name="Dimitrov K.M."/>
            <person name="Suarez D.L."/>
            <person name="Swayne D.E."/>
        </authorList>
    </citation>
    <scope>NUCLEOTIDE SEQUENCE [LARGE SCALE GENOMIC DNA]</scope>
    <source>
        <strain evidence="1 2">DSM 22418</strain>
    </source>
</reference>
<dbReference type="InterPro" id="IPR057695">
    <property type="entry name" value="DUF7935"/>
</dbReference>
<organism evidence="1 2">
    <name type="scientific">Sphingobacterium psychroaquaticum</name>
    <dbReference type="NCBI Taxonomy" id="561061"/>
    <lineage>
        <taxon>Bacteria</taxon>
        <taxon>Pseudomonadati</taxon>
        <taxon>Bacteroidota</taxon>
        <taxon>Sphingobacteriia</taxon>
        <taxon>Sphingobacteriales</taxon>
        <taxon>Sphingobacteriaceae</taxon>
        <taxon>Sphingobacterium</taxon>
    </lineage>
</organism>
<dbReference type="EMBL" id="FXAU01000008">
    <property type="protein sequence ID" value="SMG49723.1"/>
    <property type="molecule type" value="Genomic_DNA"/>
</dbReference>
<dbReference type="STRING" id="561061.SAMN05660862_3693"/>
<name>A0A1X7L8J9_9SPHI</name>
<dbReference type="Proteomes" id="UP000192980">
    <property type="component" value="Unassembled WGS sequence"/>
</dbReference>
<dbReference type="OrthoDB" id="1493032at2"/>
<evidence type="ECO:0000313" key="2">
    <source>
        <dbReference type="Proteomes" id="UP000192980"/>
    </source>
</evidence>
<accession>A0A1X7L8J9</accession>
<dbReference type="Pfam" id="PF25589">
    <property type="entry name" value="DUF7935"/>
    <property type="match status" value="1"/>
</dbReference>
<dbReference type="RefSeq" id="WP_085474375.1">
    <property type="nucleotide sequence ID" value="NZ_CP038029.1"/>
</dbReference>
<dbReference type="AlphaFoldDB" id="A0A1X7L8J9"/>
<proteinExistence type="predicted"/>
<evidence type="ECO:0000313" key="1">
    <source>
        <dbReference type="EMBL" id="SMG49723.1"/>
    </source>
</evidence>
<keyword evidence="2" id="KW-1185">Reference proteome</keyword>
<gene>
    <name evidence="1" type="ORF">SAMN05660862_3693</name>
</gene>
<protein>
    <submittedName>
        <fullName evidence="1">Uncharacterized protein</fullName>
    </submittedName>
</protein>
<sequence length="177" mass="20627">MSKEFVDFFIQLFVIAFGVLAGGLVLFWLVWPKVESFLLRLNAINQNRQFTKEMQQLRFGAYERLLLFTHRVEPQQLMLRNHSADISTDRFVRQILNEVESEYQHNLTQQLYVTDTAWTFVGELKDNTLSLLRNAKEGLPKDAPVDQYISAVLQHVKNLEQNPYAAVQLILKKELSV</sequence>